<protein>
    <submittedName>
        <fullName evidence="2">Uncharacterized protein</fullName>
    </submittedName>
</protein>
<proteinExistence type="predicted"/>
<gene>
    <name evidence="2" type="ORF">AMECASPLE_014003</name>
</gene>
<organism evidence="2 3">
    <name type="scientific">Ameca splendens</name>
    <dbReference type="NCBI Taxonomy" id="208324"/>
    <lineage>
        <taxon>Eukaryota</taxon>
        <taxon>Metazoa</taxon>
        <taxon>Chordata</taxon>
        <taxon>Craniata</taxon>
        <taxon>Vertebrata</taxon>
        <taxon>Euteleostomi</taxon>
        <taxon>Actinopterygii</taxon>
        <taxon>Neopterygii</taxon>
        <taxon>Teleostei</taxon>
        <taxon>Neoteleostei</taxon>
        <taxon>Acanthomorphata</taxon>
        <taxon>Ovalentaria</taxon>
        <taxon>Atherinomorphae</taxon>
        <taxon>Cyprinodontiformes</taxon>
        <taxon>Goodeidae</taxon>
        <taxon>Ameca</taxon>
    </lineage>
</organism>
<name>A0ABV0YZG5_9TELE</name>
<comment type="caution">
    <text evidence="2">The sequence shown here is derived from an EMBL/GenBank/DDBJ whole genome shotgun (WGS) entry which is preliminary data.</text>
</comment>
<feature type="signal peptide" evidence="1">
    <location>
        <begin position="1"/>
        <end position="23"/>
    </location>
</feature>
<feature type="chain" id="PRO_5045570697" evidence="1">
    <location>
        <begin position="24"/>
        <end position="108"/>
    </location>
</feature>
<dbReference type="EMBL" id="JAHRIP010047961">
    <property type="protein sequence ID" value="MEQ2299319.1"/>
    <property type="molecule type" value="Genomic_DNA"/>
</dbReference>
<evidence type="ECO:0000313" key="3">
    <source>
        <dbReference type="Proteomes" id="UP001469553"/>
    </source>
</evidence>
<evidence type="ECO:0000256" key="1">
    <source>
        <dbReference type="SAM" id="SignalP"/>
    </source>
</evidence>
<keyword evidence="1" id="KW-0732">Signal</keyword>
<accession>A0ABV0YZG5</accession>
<dbReference type="Proteomes" id="UP001469553">
    <property type="component" value="Unassembled WGS sequence"/>
</dbReference>
<reference evidence="2 3" key="1">
    <citation type="submission" date="2021-06" db="EMBL/GenBank/DDBJ databases">
        <authorList>
            <person name="Palmer J.M."/>
        </authorList>
    </citation>
    <scope>NUCLEOTIDE SEQUENCE [LARGE SCALE GENOMIC DNA]</scope>
    <source>
        <strain evidence="2 3">AS_MEX2019</strain>
        <tissue evidence="2">Muscle</tissue>
    </source>
</reference>
<sequence length="108" mass="11830">MAGNLAKTTYIFILIAICLPFDAHISASASSYFIALELYHLQPPHRPLPLGSTRPPPSVHPLHKPVSLPIPSSSFPYNISSNHLLLSSSVTPLTCYLKTPRSRLPTRS</sequence>
<evidence type="ECO:0000313" key="2">
    <source>
        <dbReference type="EMBL" id="MEQ2299319.1"/>
    </source>
</evidence>
<keyword evidence="3" id="KW-1185">Reference proteome</keyword>